<evidence type="ECO:0000256" key="1">
    <source>
        <dbReference type="SAM" id="MobiDB-lite"/>
    </source>
</evidence>
<protein>
    <submittedName>
        <fullName evidence="2">Uncharacterized protein</fullName>
    </submittedName>
</protein>
<gene>
    <name evidence="2" type="ORF">PSON_ATCC_30995.1.T1400094</name>
</gene>
<dbReference type="EMBL" id="CAJJDN010000140">
    <property type="protein sequence ID" value="CAD8122755.1"/>
    <property type="molecule type" value="Genomic_DNA"/>
</dbReference>
<organism evidence="2 3">
    <name type="scientific">Paramecium sonneborni</name>
    <dbReference type="NCBI Taxonomy" id="65129"/>
    <lineage>
        <taxon>Eukaryota</taxon>
        <taxon>Sar</taxon>
        <taxon>Alveolata</taxon>
        <taxon>Ciliophora</taxon>
        <taxon>Intramacronucleata</taxon>
        <taxon>Oligohymenophorea</taxon>
        <taxon>Peniculida</taxon>
        <taxon>Parameciidae</taxon>
        <taxon>Paramecium</taxon>
    </lineage>
</organism>
<feature type="region of interest" description="Disordered" evidence="1">
    <location>
        <begin position="141"/>
        <end position="164"/>
    </location>
</feature>
<evidence type="ECO:0000313" key="2">
    <source>
        <dbReference type="EMBL" id="CAD8122755.1"/>
    </source>
</evidence>
<comment type="caution">
    <text evidence="2">The sequence shown here is derived from an EMBL/GenBank/DDBJ whole genome shotgun (WGS) entry which is preliminary data.</text>
</comment>
<accession>A0A8S1R5I5</accession>
<name>A0A8S1R5I5_9CILI</name>
<feature type="compositionally biased region" description="Polar residues" evidence="1">
    <location>
        <begin position="150"/>
        <end position="164"/>
    </location>
</feature>
<evidence type="ECO:0000313" key="3">
    <source>
        <dbReference type="Proteomes" id="UP000692954"/>
    </source>
</evidence>
<sequence>MKNISFSQDFQALALIDTYNVVLNERKRNRQCTNFQIAQKKLVEQSVKIRRKSCHCQLCGNMSVFQFDMMNVPFQKKEKQVEKEEPQIQEFPGQPIQRRSIFYRLQSLKTQEMDKVRLSLQIHGCDQKYLRQNTLQQLIAESNERPRKGSINSSGIVNTSTSDNHSVKSLNINTCSEYSSTLIQSPLNAVTTSRHKIIDSKKLKMMSSYFSQSARSLKTTQYQQISKSKVLILPKITQKKKKFDFLS</sequence>
<proteinExistence type="predicted"/>
<keyword evidence="3" id="KW-1185">Reference proteome</keyword>
<dbReference type="Proteomes" id="UP000692954">
    <property type="component" value="Unassembled WGS sequence"/>
</dbReference>
<reference evidence="2" key="1">
    <citation type="submission" date="2021-01" db="EMBL/GenBank/DDBJ databases">
        <authorList>
            <consortium name="Genoscope - CEA"/>
            <person name="William W."/>
        </authorList>
    </citation>
    <scope>NUCLEOTIDE SEQUENCE</scope>
</reference>
<dbReference type="AlphaFoldDB" id="A0A8S1R5I5"/>
<dbReference type="OrthoDB" id="302137at2759"/>